<dbReference type="PROSITE" id="PS50262">
    <property type="entry name" value="G_PROTEIN_RECEP_F1_2"/>
    <property type="match status" value="1"/>
</dbReference>
<sequence length="388" mass="43922">MFPSYLLELKLQDERFKRASAMSDSPNWLVWSLGEYGRVIHPPLVLLLCISGALGHLVTITTLSSMLNPTNMFLISMSCSQLALCVNFLYSTFFKWVSDELCQPLFFSYHMAKTMHVSVTLSVLVHMSGVFHVVAISVIRFRSLTQLASVNSNVPWFTYQKCRFSIAGIYALVLLLGIPLYFTSEVRQVPENEGCAVRFPSLKNRTSYQLAFSSFPYLQTLNFWLFHLCSKIIPSVILCVMTFLILDQLKKIRLLSARFASVERDKQYNRTTKIILIIMFIFIVVELPQGVLAVLSTMTTIHLLSELGDLTEMMTLLTSCIIFGLFCSMNGRIRSAFREAPCIRSTCWFLSPICPSQRPARASSARDRLIERHTIIIANCSVDKGAAL</sequence>
<feature type="transmembrane region" description="Helical" evidence="5">
    <location>
        <begin position="223"/>
        <end position="246"/>
    </location>
</feature>
<dbReference type="SUPFAM" id="SSF81321">
    <property type="entry name" value="Family A G protein-coupled receptor-like"/>
    <property type="match status" value="1"/>
</dbReference>
<feature type="transmembrane region" description="Helical" evidence="5">
    <location>
        <begin position="117"/>
        <end position="141"/>
    </location>
</feature>
<proteinExistence type="predicted"/>
<evidence type="ECO:0000313" key="8">
    <source>
        <dbReference type="Proteomes" id="UP000835052"/>
    </source>
</evidence>
<comment type="subcellular location">
    <subcellularLocation>
        <location evidence="1">Membrane</location>
    </subcellularLocation>
</comment>
<evidence type="ECO:0000259" key="6">
    <source>
        <dbReference type="PROSITE" id="PS50262"/>
    </source>
</evidence>
<keyword evidence="4 5" id="KW-0472">Membrane</keyword>
<dbReference type="PRINTS" id="PR00237">
    <property type="entry name" value="GPCRRHODOPSN"/>
</dbReference>
<feature type="transmembrane region" description="Helical" evidence="5">
    <location>
        <begin position="310"/>
        <end position="329"/>
    </location>
</feature>
<evidence type="ECO:0000313" key="7">
    <source>
        <dbReference type="EMBL" id="CAD6192563.1"/>
    </source>
</evidence>
<evidence type="ECO:0000256" key="1">
    <source>
        <dbReference type="ARBA" id="ARBA00004370"/>
    </source>
</evidence>
<dbReference type="Gene3D" id="1.20.1070.10">
    <property type="entry name" value="Rhodopsin 7-helix transmembrane proteins"/>
    <property type="match status" value="1"/>
</dbReference>
<accession>A0A8S1H9D4</accession>
<keyword evidence="3 5" id="KW-1133">Transmembrane helix</keyword>
<dbReference type="InterPro" id="IPR017452">
    <property type="entry name" value="GPCR_Rhodpsn_7TM"/>
</dbReference>
<dbReference type="EMBL" id="CAJGYM010000028">
    <property type="protein sequence ID" value="CAD6192563.1"/>
    <property type="molecule type" value="Genomic_DNA"/>
</dbReference>
<dbReference type="InterPro" id="IPR019427">
    <property type="entry name" value="7TM_GPCR_serpentine_rcpt_Srw"/>
</dbReference>
<feature type="transmembrane region" description="Helical" evidence="5">
    <location>
        <begin position="39"/>
        <end position="60"/>
    </location>
</feature>
<feature type="transmembrane region" description="Helical" evidence="5">
    <location>
        <begin position="274"/>
        <end position="298"/>
    </location>
</feature>
<dbReference type="AlphaFoldDB" id="A0A8S1H9D4"/>
<dbReference type="OrthoDB" id="5864054at2759"/>
<evidence type="ECO:0000256" key="3">
    <source>
        <dbReference type="ARBA" id="ARBA00022989"/>
    </source>
</evidence>
<name>A0A8S1H9D4_9PELO</name>
<feature type="domain" description="G-protein coupled receptors family 1 profile" evidence="6">
    <location>
        <begin position="52"/>
        <end position="326"/>
    </location>
</feature>
<evidence type="ECO:0000256" key="4">
    <source>
        <dbReference type="ARBA" id="ARBA00023136"/>
    </source>
</evidence>
<dbReference type="GO" id="GO:0008528">
    <property type="term" value="F:G protein-coupled peptide receptor activity"/>
    <property type="evidence" value="ECO:0007669"/>
    <property type="project" value="InterPro"/>
</dbReference>
<dbReference type="Proteomes" id="UP000835052">
    <property type="component" value="Unassembled WGS sequence"/>
</dbReference>
<feature type="transmembrane region" description="Helical" evidence="5">
    <location>
        <begin position="162"/>
        <end position="182"/>
    </location>
</feature>
<keyword evidence="2 5" id="KW-0812">Transmembrane</keyword>
<dbReference type="PANTHER" id="PTHR46273">
    <property type="entry name" value="MYOSUPPRESSIN RECEPTOR 1, ISOFORM B-RELATED"/>
    <property type="match status" value="1"/>
</dbReference>
<protein>
    <recommendedName>
        <fullName evidence="6">G-protein coupled receptors family 1 profile domain-containing protein</fullName>
    </recommendedName>
</protein>
<comment type="caution">
    <text evidence="7">The sequence shown here is derived from an EMBL/GenBank/DDBJ whole genome shotgun (WGS) entry which is preliminary data.</text>
</comment>
<dbReference type="GO" id="GO:0005886">
    <property type="term" value="C:plasma membrane"/>
    <property type="evidence" value="ECO:0007669"/>
    <property type="project" value="TreeGrafter"/>
</dbReference>
<gene>
    <name evidence="7" type="ORF">CAUJ_LOCUS8482</name>
</gene>
<dbReference type="PANTHER" id="PTHR46273:SF11">
    <property type="entry name" value="G-PROTEIN COUPLED RECEPTORS FAMILY 1 PROFILE DOMAIN-CONTAINING PROTEIN"/>
    <property type="match status" value="1"/>
</dbReference>
<dbReference type="InterPro" id="IPR053219">
    <property type="entry name" value="GPCR_Dmsr-1"/>
</dbReference>
<evidence type="ECO:0000256" key="2">
    <source>
        <dbReference type="ARBA" id="ARBA00022692"/>
    </source>
</evidence>
<feature type="transmembrane region" description="Helical" evidence="5">
    <location>
        <begin position="72"/>
        <end position="97"/>
    </location>
</feature>
<dbReference type="InterPro" id="IPR000276">
    <property type="entry name" value="GPCR_Rhodpsn"/>
</dbReference>
<reference evidence="7" key="1">
    <citation type="submission" date="2020-10" db="EMBL/GenBank/DDBJ databases">
        <authorList>
            <person name="Kikuchi T."/>
        </authorList>
    </citation>
    <scope>NUCLEOTIDE SEQUENCE</scope>
    <source>
        <strain evidence="7">NKZ352</strain>
    </source>
</reference>
<keyword evidence="8" id="KW-1185">Reference proteome</keyword>
<organism evidence="7 8">
    <name type="scientific">Caenorhabditis auriculariae</name>
    <dbReference type="NCBI Taxonomy" id="2777116"/>
    <lineage>
        <taxon>Eukaryota</taxon>
        <taxon>Metazoa</taxon>
        <taxon>Ecdysozoa</taxon>
        <taxon>Nematoda</taxon>
        <taxon>Chromadorea</taxon>
        <taxon>Rhabditida</taxon>
        <taxon>Rhabditina</taxon>
        <taxon>Rhabditomorpha</taxon>
        <taxon>Rhabditoidea</taxon>
        <taxon>Rhabditidae</taxon>
        <taxon>Peloderinae</taxon>
        <taxon>Caenorhabditis</taxon>
    </lineage>
</organism>
<evidence type="ECO:0000256" key="5">
    <source>
        <dbReference type="SAM" id="Phobius"/>
    </source>
</evidence>
<dbReference type="Pfam" id="PF10324">
    <property type="entry name" value="7TM_GPCR_Srw"/>
    <property type="match status" value="1"/>
</dbReference>